<comment type="catalytic activity">
    <reaction evidence="1">
        <text>ATP + protein L-histidine = ADP + protein N-phospho-L-histidine.</text>
        <dbReference type="EC" id="2.7.13.3"/>
    </reaction>
</comment>
<feature type="transmembrane region" description="Helical" evidence="3">
    <location>
        <begin position="90"/>
        <end position="107"/>
    </location>
</feature>
<evidence type="ECO:0000259" key="4">
    <source>
        <dbReference type="Pfam" id="PF20969"/>
    </source>
</evidence>
<dbReference type="AlphaFoldDB" id="A0A3E0ECY5"/>
<sequence length="279" mass="32205">MVIWEKYTSVIKTTIFNSLNQNKDFKYWRDDMFSNIIIYIMPLSLIALIPSVIWAIDSGHYVMTIIDLLCVSNIAVVGFKKGIQIKHRKLLFIANTYILSFFLLYYVGINSTLYLLASCFLSVFIYSFKNKYIPALLNLFISITYIILYSYNFITIPDKDSNINVLFAVFSNLIFLSFLVCILIPKLFTGLDDSLRESIVYTQKIENQNNLLQEITWIQSHVVRAPLSRLLAIAELLKNTPITEDEKIFFLDNIIISGEELDTVIKSIILKSESVNKNK</sequence>
<evidence type="ECO:0000256" key="3">
    <source>
        <dbReference type="SAM" id="Phobius"/>
    </source>
</evidence>
<gene>
    <name evidence="5" type="ORF">C8P67_11190</name>
</gene>
<organism evidence="5 6">
    <name type="scientific">Flavobacterium aquicola</name>
    <dbReference type="NCBI Taxonomy" id="1682742"/>
    <lineage>
        <taxon>Bacteria</taxon>
        <taxon>Pseudomonadati</taxon>
        <taxon>Bacteroidota</taxon>
        <taxon>Flavobacteriia</taxon>
        <taxon>Flavobacteriales</taxon>
        <taxon>Flavobacteriaceae</taxon>
        <taxon>Flavobacterium</taxon>
    </lineage>
</organism>
<reference evidence="5 6" key="1">
    <citation type="submission" date="2018-08" db="EMBL/GenBank/DDBJ databases">
        <title>Genomic Encyclopedia of Archaeal and Bacterial Type Strains, Phase II (KMG-II): from individual species to whole genera.</title>
        <authorList>
            <person name="Goeker M."/>
        </authorList>
    </citation>
    <scope>NUCLEOTIDE SEQUENCE [LARGE SCALE GENOMIC DNA]</scope>
    <source>
        <strain evidence="5 6">DSM 100880</strain>
    </source>
</reference>
<keyword evidence="6" id="KW-1185">Reference proteome</keyword>
<keyword evidence="3" id="KW-1133">Transmembrane helix</keyword>
<keyword evidence="3" id="KW-0812">Transmembrane</keyword>
<evidence type="ECO:0000256" key="2">
    <source>
        <dbReference type="ARBA" id="ARBA00012438"/>
    </source>
</evidence>
<evidence type="ECO:0000256" key="1">
    <source>
        <dbReference type="ARBA" id="ARBA00000085"/>
    </source>
</evidence>
<feature type="transmembrane region" description="Helical" evidence="3">
    <location>
        <begin position="36"/>
        <end position="55"/>
    </location>
</feature>
<feature type="transmembrane region" description="Helical" evidence="3">
    <location>
        <begin position="61"/>
        <end position="78"/>
    </location>
</feature>
<dbReference type="SUPFAM" id="SSF47384">
    <property type="entry name" value="Homodimeric domain of signal transducing histidine kinase"/>
    <property type="match status" value="1"/>
</dbReference>
<dbReference type="GO" id="GO:0000155">
    <property type="term" value="F:phosphorelay sensor kinase activity"/>
    <property type="evidence" value="ECO:0007669"/>
    <property type="project" value="InterPro"/>
</dbReference>
<dbReference type="EMBL" id="QUNI01000011">
    <property type="protein sequence ID" value="REG96117.1"/>
    <property type="molecule type" value="Genomic_DNA"/>
</dbReference>
<name>A0A3E0ECY5_9FLAO</name>
<feature type="transmembrane region" description="Helical" evidence="3">
    <location>
        <begin position="135"/>
        <end position="154"/>
    </location>
</feature>
<dbReference type="InterPro" id="IPR048437">
    <property type="entry name" value="MASE11"/>
</dbReference>
<dbReference type="EC" id="2.7.13.3" evidence="2"/>
<dbReference type="Proteomes" id="UP000257136">
    <property type="component" value="Unassembled WGS sequence"/>
</dbReference>
<comment type="caution">
    <text evidence="5">The sequence shown here is derived from an EMBL/GenBank/DDBJ whole genome shotgun (WGS) entry which is preliminary data.</text>
</comment>
<dbReference type="InterPro" id="IPR036097">
    <property type="entry name" value="HisK_dim/P_sf"/>
</dbReference>
<accession>A0A3E0ECY5</accession>
<dbReference type="CDD" id="cd00082">
    <property type="entry name" value="HisKA"/>
    <property type="match status" value="1"/>
</dbReference>
<evidence type="ECO:0000313" key="5">
    <source>
        <dbReference type="EMBL" id="REG96117.1"/>
    </source>
</evidence>
<proteinExistence type="predicted"/>
<dbReference type="OrthoDB" id="9124519at2"/>
<dbReference type="RefSeq" id="WP_115814355.1">
    <property type="nucleotide sequence ID" value="NZ_QUNI01000011.1"/>
</dbReference>
<keyword evidence="3" id="KW-0472">Membrane</keyword>
<feature type="transmembrane region" description="Helical" evidence="3">
    <location>
        <begin position="166"/>
        <end position="188"/>
    </location>
</feature>
<dbReference type="InterPro" id="IPR003661">
    <property type="entry name" value="HisK_dim/P_dom"/>
</dbReference>
<feature type="domain" description="MASE11" evidence="4">
    <location>
        <begin position="27"/>
        <end position="190"/>
    </location>
</feature>
<evidence type="ECO:0000313" key="6">
    <source>
        <dbReference type="Proteomes" id="UP000257136"/>
    </source>
</evidence>
<protein>
    <recommendedName>
        <fullName evidence="2">histidine kinase</fullName>
        <ecNumber evidence="2">2.7.13.3</ecNumber>
    </recommendedName>
</protein>
<dbReference type="Pfam" id="PF20969">
    <property type="entry name" value="MASE11"/>
    <property type="match status" value="1"/>
</dbReference>